<reference evidence="1 2" key="1">
    <citation type="journal article" date="2023" name="Arcadia Sci">
        <title>De novo assembly of a long-read Amblyomma americanum tick genome.</title>
        <authorList>
            <person name="Chou S."/>
            <person name="Poskanzer K.E."/>
            <person name="Rollins M."/>
            <person name="Thuy-Boun P.S."/>
        </authorList>
    </citation>
    <scope>NUCLEOTIDE SEQUENCE [LARGE SCALE GENOMIC DNA]</scope>
    <source>
        <strain evidence="1">F_SG_1</strain>
        <tissue evidence="1">Salivary glands</tissue>
    </source>
</reference>
<gene>
    <name evidence="1" type="ORF">V5799_034419</name>
</gene>
<name>A0AAQ4DKI2_AMBAM</name>
<dbReference type="EMBL" id="JARKHS020029647">
    <property type="protein sequence ID" value="KAK8762972.1"/>
    <property type="molecule type" value="Genomic_DNA"/>
</dbReference>
<evidence type="ECO:0000313" key="2">
    <source>
        <dbReference type="Proteomes" id="UP001321473"/>
    </source>
</evidence>
<sequence>MWLSVTQKYQFDRYVGRSDGQSQYAGGYFIMRHFKGGGRSRGCLGSEQRPKPNNILHYLFAKLLYDGYPLDSVYFAYPPEGEPKGATLYRFILTNGTFLNVREKLKPKHHPELHT</sequence>
<organism evidence="1 2">
    <name type="scientific">Amblyomma americanum</name>
    <name type="common">Lone star tick</name>
    <dbReference type="NCBI Taxonomy" id="6943"/>
    <lineage>
        <taxon>Eukaryota</taxon>
        <taxon>Metazoa</taxon>
        <taxon>Ecdysozoa</taxon>
        <taxon>Arthropoda</taxon>
        <taxon>Chelicerata</taxon>
        <taxon>Arachnida</taxon>
        <taxon>Acari</taxon>
        <taxon>Parasitiformes</taxon>
        <taxon>Ixodida</taxon>
        <taxon>Ixodoidea</taxon>
        <taxon>Ixodidae</taxon>
        <taxon>Amblyomminae</taxon>
        <taxon>Amblyomma</taxon>
    </lineage>
</organism>
<proteinExistence type="predicted"/>
<accession>A0AAQ4DKI2</accession>
<dbReference type="Proteomes" id="UP001321473">
    <property type="component" value="Unassembled WGS sequence"/>
</dbReference>
<evidence type="ECO:0000313" key="1">
    <source>
        <dbReference type="EMBL" id="KAK8762972.1"/>
    </source>
</evidence>
<dbReference type="AlphaFoldDB" id="A0AAQ4DKI2"/>
<protein>
    <submittedName>
        <fullName evidence="1">Uncharacterized protein</fullName>
    </submittedName>
</protein>
<keyword evidence="2" id="KW-1185">Reference proteome</keyword>
<comment type="caution">
    <text evidence="1">The sequence shown here is derived from an EMBL/GenBank/DDBJ whole genome shotgun (WGS) entry which is preliminary data.</text>
</comment>